<dbReference type="Gene3D" id="2.40.128.270">
    <property type="match status" value="1"/>
</dbReference>
<feature type="domain" description="DUF4377" evidence="3">
    <location>
        <begin position="179"/>
        <end position="264"/>
    </location>
</feature>
<dbReference type="InterPro" id="IPR005184">
    <property type="entry name" value="DUF306_Meta_HslJ"/>
</dbReference>
<dbReference type="RefSeq" id="WP_208524303.1">
    <property type="nucleotide sequence ID" value="NZ_FNKX01000002.1"/>
</dbReference>
<dbReference type="InterPro" id="IPR053147">
    <property type="entry name" value="Hsp_HslJ-like"/>
</dbReference>
<feature type="domain" description="DUF306" evidence="2">
    <location>
        <begin position="64"/>
        <end position="159"/>
    </location>
</feature>
<feature type="chain" id="PRO_5011433292" evidence="1">
    <location>
        <begin position="19"/>
        <end position="270"/>
    </location>
</feature>
<evidence type="ECO:0000313" key="4">
    <source>
        <dbReference type="EMBL" id="SDR47946.1"/>
    </source>
</evidence>
<dbReference type="Pfam" id="PF03724">
    <property type="entry name" value="META"/>
    <property type="match status" value="1"/>
</dbReference>
<evidence type="ECO:0000259" key="2">
    <source>
        <dbReference type="Pfam" id="PF03724"/>
    </source>
</evidence>
<dbReference type="Proteomes" id="UP000199365">
    <property type="component" value="Unassembled WGS sequence"/>
</dbReference>
<dbReference type="PANTHER" id="PTHR35535">
    <property type="entry name" value="HEAT SHOCK PROTEIN HSLJ"/>
    <property type="match status" value="1"/>
</dbReference>
<sequence length="270" mass="28968">MKYCMLLLPLVLAACAQAPEVTAPAPSATTAAANPASPTGTDLLTRYHWQLNNAIDRNGTHIDALFVRPDRPVQLDFSPYRITVVNSCNSMGAGYTVRKGYLQIGPMVSTMMACHDAALAALDDAISQRVRGSVNVTLLARDNAPSLQLVTDSGDTLSFSGVPTAETRYGGPGQIAFLEVAAQSVPCNHPLMPNAQCLLVRDRFFDEQGLATGTPGPWHPLNQDIEGYTHTPGIRNVVRVKRFTVRNPPADGPSVAYVLDLVVESEKVGQ</sequence>
<dbReference type="InterPro" id="IPR038670">
    <property type="entry name" value="HslJ-like_sf"/>
</dbReference>
<gene>
    <name evidence="4" type="ORF">SAMN05445850_4624</name>
</gene>
<keyword evidence="5" id="KW-1185">Reference proteome</keyword>
<dbReference type="EMBL" id="FNKX01000002">
    <property type="protein sequence ID" value="SDR47946.1"/>
    <property type="molecule type" value="Genomic_DNA"/>
</dbReference>
<proteinExistence type="predicted"/>
<evidence type="ECO:0000313" key="5">
    <source>
        <dbReference type="Proteomes" id="UP000199365"/>
    </source>
</evidence>
<dbReference type="Pfam" id="PF14302">
    <property type="entry name" value="DUF4377"/>
    <property type="match status" value="1"/>
</dbReference>
<dbReference type="InterPro" id="IPR025485">
    <property type="entry name" value="DUF4377"/>
</dbReference>
<evidence type="ECO:0000256" key="1">
    <source>
        <dbReference type="SAM" id="SignalP"/>
    </source>
</evidence>
<accession>A0A1H1JE84</accession>
<keyword evidence="1" id="KW-0732">Signal</keyword>
<protein>
    <submittedName>
        <fullName evidence="4">META domain-containing protein</fullName>
    </submittedName>
</protein>
<name>A0A1H1JE84_9BURK</name>
<reference evidence="5" key="1">
    <citation type="submission" date="2016-10" db="EMBL/GenBank/DDBJ databases">
        <authorList>
            <person name="Varghese N."/>
            <person name="Submissions S."/>
        </authorList>
    </citation>
    <scope>NUCLEOTIDE SEQUENCE [LARGE SCALE GENOMIC DNA]</scope>
    <source>
        <strain evidence="5">DUS833</strain>
    </source>
</reference>
<organism evidence="4 5">
    <name type="scientific">Paraburkholderia tuberum</name>
    <dbReference type="NCBI Taxonomy" id="157910"/>
    <lineage>
        <taxon>Bacteria</taxon>
        <taxon>Pseudomonadati</taxon>
        <taxon>Pseudomonadota</taxon>
        <taxon>Betaproteobacteria</taxon>
        <taxon>Burkholderiales</taxon>
        <taxon>Burkholderiaceae</taxon>
        <taxon>Paraburkholderia</taxon>
    </lineage>
</organism>
<feature type="signal peptide" evidence="1">
    <location>
        <begin position="1"/>
        <end position="18"/>
    </location>
</feature>
<evidence type="ECO:0000259" key="3">
    <source>
        <dbReference type="Pfam" id="PF14302"/>
    </source>
</evidence>
<dbReference type="PROSITE" id="PS51257">
    <property type="entry name" value="PROKAR_LIPOPROTEIN"/>
    <property type="match status" value="1"/>
</dbReference>
<dbReference type="STRING" id="157910.SAMN05445850_4624"/>
<dbReference type="AlphaFoldDB" id="A0A1H1JE84"/>
<dbReference type="PANTHER" id="PTHR35535:SF1">
    <property type="entry name" value="HEAT SHOCK PROTEIN HSLJ"/>
    <property type="match status" value="1"/>
</dbReference>